<protein>
    <recommendedName>
        <fullName evidence="10">Urea transporter</fullName>
    </recommendedName>
</protein>
<keyword evidence="6 7" id="KW-0472">Membrane</keyword>
<dbReference type="GO" id="GO:0015606">
    <property type="term" value="F:spermidine transmembrane transporter activity"/>
    <property type="evidence" value="ECO:0007669"/>
    <property type="project" value="TreeGrafter"/>
</dbReference>
<evidence type="ECO:0008006" key="10">
    <source>
        <dbReference type="Google" id="ProtNLM"/>
    </source>
</evidence>
<comment type="caution">
    <text evidence="8">The sequence shown here is derived from an EMBL/GenBank/DDBJ whole genome shotgun (WGS) entry which is preliminary data.</text>
</comment>
<organism evidence="8 9">
    <name type="scientific">Ophiocordyceps polyrhachis-furcata BCC 54312</name>
    <dbReference type="NCBI Taxonomy" id="1330021"/>
    <lineage>
        <taxon>Eukaryota</taxon>
        <taxon>Fungi</taxon>
        <taxon>Dikarya</taxon>
        <taxon>Ascomycota</taxon>
        <taxon>Pezizomycotina</taxon>
        <taxon>Sordariomycetes</taxon>
        <taxon>Hypocreomycetidae</taxon>
        <taxon>Hypocreales</taxon>
        <taxon>Ophiocordycipitaceae</taxon>
        <taxon>Ophiocordyceps</taxon>
    </lineage>
</organism>
<feature type="transmembrane region" description="Helical" evidence="7">
    <location>
        <begin position="210"/>
        <end position="232"/>
    </location>
</feature>
<proteinExistence type="inferred from homology"/>
<reference evidence="8 9" key="1">
    <citation type="journal article" date="2015" name="BMC Genomics">
        <title>Insights from the genome of Ophiocordyceps polyrhachis-furcata to pathogenicity and host specificity in insect fungi.</title>
        <authorList>
            <person name="Wichadakul D."/>
            <person name="Kobmoo N."/>
            <person name="Ingsriswang S."/>
            <person name="Tangphatsornruang S."/>
            <person name="Chantasingh D."/>
            <person name="Luangsa-ard J.J."/>
            <person name="Eurwilaichitr L."/>
        </authorList>
    </citation>
    <scope>NUCLEOTIDE SEQUENCE [LARGE SCALE GENOMIC DNA]</scope>
    <source>
        <strain evidence="8 9">BCC 54312</strain>
    </source>
</reference>
<evidence type="ECO:0000256" key="5">
    <source>
        <dbReference type="ARBA" id="ARBA00022989"/>
    </source>
</evidence>
<feature type="transmembrane region" description="Helical" evidence="7">
    <location>
        <begin position="244"/>
        <end position="263"/>
    </location>
</feature>
<dbReference type="InterPro" id="IPR001734">
    <property type="entry name" value="Na/solute_symporter"/>
</dbReference>
<dbReference type="InterPro" id="IPR038377">
    <property type="entry name" value="Na/Glc_symporter_sf"/>
</dbReference>
<dbReference type="AlphaFoldDB" id="A0A367LHL4"/>
<feature type="transmembrane region" description="Helical" evidence="7">
    <location>
        <begin position="283"/>
        <end position="313"/>
    </location>
</feature>
<keyword evidence="5 7" id="KW-1133">Transmembrane helix</keyword>
<evidence type="ECO:0000313" key="9">
    <source>
        <dbReference type="Proteomes" id="UP000253664"/>
    </source>
</evidence>
<evidence type="ECO:0000256" key="4">
    <source>
        <dbReference type="ARBA" id="ARBA00022692"/>
    </source>
</evidence>
<name>A0A367LHL4_9HYPO</name>
<dbReference type="InterPro" id="IPR050277">
    <property type="entry name" value="Sodium:Solute_Symporter"/>
</dbReference>
<comment type="similarity">
    <text evidence="2">Belongs to the sodium:solute symporter (SSF) (TC 2.A.21) family.</text>
</comment>
<feature type="transmembrane region" description="Helical" evidence="7">
    <location>
        <begin position="95"/>
        <end position="123"/>
    </location>
</feature>
<dbReference type="Proteomes" id="UP000253664">
    <property type="component" value="Unassembled WGS sequence"/>
</dbReference>
<dbReference type="PROSITE" id="PS50283">
    <property type="entry name" value="NA_SOLUT_SYMP_3"/>
    <property type="match status" value="1"/>
</dbReference>
<keyword evidence="4 7" id="KW-0812">Transmembrane</keyword>
<evidence type="ECO:0000256" key="1">
    <source>
        <dbReference type="ARBA" id="ARBA00004141"/>
    </source>
</evidence>
<keyword evidence="3" id="KW-0813">Transport</keyword>
<evidence type="ECO:0000313" key="8">
    <source>
        <dbReference type="EMBL" id="RCI13915.1"/>
    </source>
</evidence>
<dbReference type="EMBL" id="LKCN02000005">
    <property type="protein sequence ID" value="RCI13915.1"/>
    <property type="molecule type" value="Genomic_DNA"/>
</dbReference>
<evidence type="ECO:0000256" key="7">
    <source>
        <dbReference type="SAM" id="Phobius"/>
    </source>
</evidence>
<dbReference type="PANTHER" id="PTHR48086:SF10">
    <property type="entry name" value="AGR155CP"/>
    <property type="match status" value="1"/>
</dbReference>
<accession>A0A367LHL4</accession>
<keyword evidence="9" id="KW-1185">Reference proteome</keyword>
<dbReference type="PANTHER" id="PTHR48086">
    <property type="entry name" value="SODIUM/PROLINE SYMPORTER-RELATED"/>
    <property type="match status" value="1"/>
</dbReference>
<gene>
    <name evidence="8" type="ORF">L249_8226</name>
</gene>
<comment type="subcellular location">
    <subcellularLocation>
        <location evidence="1">Membrane</location>
        <topology evidence="1">Multi-pass membrane protein</topology>
    </subcellularLocation>
</comment>
<evidence type="ECO:0000256" key="2">
    <source>
        <dbReference type="ARBA" id="ARBA00006434"/>
    </source>
</evidence>
<dbReference type="OrthoDB" id="6132759at2759"/>
<dbReference type="Gene3D" id="1.20.1730.10">
    <property type="entry name" value="Sodium/glucose cotransporter"/>
    <property type="match status" value="1"/>
</dbReference>
<dbReference type="GO" id="GO:0005886">
    <property type="term" value="C:plasma membrane"/>
    <property type="evidence" value="ECO:0007669"/>
    <property type="project" value="TreeGrafter"/>
</dbReference>
<feature type="transmembrane region" description="Helical" evidence="7">
    <location>
        <begin position="57"/>
        <end position="83"/>
    </location>
</feature>
<feature type="transmembrane region" description="Helical" evidence="7">
    <location>
        <begin position="12"/>
        <end position="37"/>
    </location>
</feature>
<sequence>MVAREALGGFQVSFFTDVVQGALVLALVLVSAISVGVRANVVDRSLIASSGLTKPSLLGWQLLYVLPVAVTTNTFFVSSFWLRTFASRTDTDLRVGASLAAVVVASVLTAVGCAGLVAVWTGAWPGEPRREGSLALFALLERLPAWVVCVVLVMVVCLSTAALDSLQSAMVSSASYDVFGNRLAPRYVRGLVVVVVVPVVVVALKAVSILQIYLVSDLLSAATVPVLCLGLVDGMYWWRGFEVVAGGVGGIVAVFIFGLVYLGNARDAARLLILEHGLYTDDWSVFGAFVAAPLGGLVVGFAALALRLAFLFIRAKRRHERFDALDRPVGHFDDRQGRPEGIDAKAGKFF</sequence>
<feature type="transmembrane region" description="Helical" evidence="7">
    <location>
        <begin position="143"/>
        <end position="166"/>
    </location>
</feature>
<feature type="transmembrane region" description="Helical" evidence="7">
    <location>
        <begin position="187"/>
        <end position="204"/>
    </location>
</feature>
<evidence type="ECO:0000256" key="6">
    <source>
        <dbReference type="ARBA" id="ARBA00023136"/>
    </source>
</evidence>
<evidence type="ECO:0000256" key="3">
    <source>
        <dbReference type="ARBA" id="ARBA00022448"/>
    </source>
</evidence>